<dbReference type="PANTHER" id="PTHR30193:SF1">
    <property type="entry name" value="ABC TRANSPORTER PERMEASE PROTEIN YESP-RELATED"/>
    <property type="match status" value="1"/>
</dbReference>
<dbReference type="InterPro" id="IPR000515">
    <property type="entry name" value="MetI-like"/>
</dbReference>
<keyword evidence="6 7" id="KW-0472">Membrane</keyword>
<dbReference type="PANTHER" id="PTHR30193">
    <property type="entry name" value="ABC TRANSPORTER PERMEASE PROTEIN"/>
    <property type="match status" value="1"/>
</dbReference>
<comment type="similarity">
    <text evidence="7">Belongs to the binding-protein-dependent transport system permease family.</text>
</comment>
<dbReference type="Gene3D" id="1.10.3720.10">
    <property type="entry name" value="MetI-like"/>
    <property type="match status" value="1"/>
</dbReference>
<comment type="caution">
    <text evidence="9">The sequence shown here is derived from an EMBL/GenBank/DDBJ whole genome shotgun (WGS) entry which is preliminary data.</text>
</comment>
<dbReference type="EMBL" id="CAKMMG010000009">
    <property type="protein sequence ID" value="CAH1219278.1"/>
    <property type="molecule type" value="Genomic_DNA"/>
</dbReference>
<proteinExistence type="inferred from homology"/>
<organism evidence="9 10">
    <name type="scientific">Paenibacillus auburnensis</name>
    <dbReference type="NCBI Taxonomy" id="2905649"/>
    <lineage>
        <taxon>Bacteria</taxon>
        <taxon>Bacillati</taxon>
        <taxon>Bacillota</taxon>
        <taxon>Bacilli</taxon>
        <taxon>Bacillales</taxon>
        <taxon>Paenibacillaceae</taxon>
        <taxon>Paenibacillus</taxon>
    </lineage>
</organism>
<evidence type="ECO:0000256" key="7">
    <source>
        <dbReference type="RuleBase" id="RU363032"/>
    </source>
</evidence>
<keyword evidence="5 7" id="KW-1133">Transmembrane helix</keyword>
<reference evidence="9" key="1">
    <citation type="submission" date="2022-01" db="EMBL/GenBank/DDBJ databases">
        <authorList>
            <person name="Criscuolo A."/>
        </authorList>
    </citation>
    <scope>NUCLEOTIDE SEQUENCE</scope>
    <source>
        <strain evidence="9">CIP111892</strain>
    </source>
</reference>
<dbReference type="Proteomes" id="UP000838324">
    <property type="component" value="Unassembled WGS sequence"/>
</dbReference>
<dbReference type="PROSITE" id="PS50928">
    <property type="entry name" value="ABC_TM1"/>
    <property type="match status" value="1"/>
</dbReference>
<evidence type="ECO:0000256" key="3">
    <source>
        <dbReference type="ARBA" id="ARBA00022475"/>
    </source>
</evidence>
<feature type="transmembrane region" description="Helical" evidence="7">
    <location>
        <begin position="158"/>
        <end position="181"/>
    </location>
</feature>
<evidence type="ECO:0000256" key="5">
    <source>
        <dbReference type="ARBA" id="ARBA00022989"/>
    </source>
</evidence>
<feature type="domain" description="ABC transmembrane type-1" evidence="8">
    <location>
        <begin position="72"/>
        <end position="283"/>
    </location>
</feature>
<accession>A0ABN8GY36</accession>
<comment type="subcellular location">
    <subcellularLocation>
        <location evidence="1 7">Cell membrane</location>
        <topology evidence="1 7">Multi-pass membrane protein</topology>
    </subcellularLocation>
</comment>
<evidence type="ECO:0000256" key="1">
    <source>
        <dbReference type="ARBA" id="ARBA00004651"/>
    </source>
</evidence>
<keyword evidence="4 7" id="KW-0812">Transmembrane</keyword>
<dbReference type="InterPro" id="IPR035906">
    <property type="entry name" value="MetI-like_sf"/>
</dbReference>
<dbReference type="SUPFAM" id="SSF161098">
    <property type="entry name" value="MetI-like"/>
    <property type="match status" value="1"/>
</dbReference>
<dbReference type="CDD" id="cd06261">
    <property type="entry name" value="TM_PBP2"/>
    <property type="match status" value="1"/>
</dbReference>
<keyword evidence="2 7" id="KW-0813">Transport</keyword>
<feature type="transmembrane region" description="Helical" evidence="7">
    <location>
        <begin position="12"/>
        <end position="35"/>
    </location>
</feature>
<evidence type="ECO:0000256" key="2">
    <source>
        <dbReference type="ARBA" id="ARBA00022448"/>
    </source>
</evidence>
<evidence type="ECO:0000313" key="9">
    <source>
        <dbReference type="EMBL" id="CAH1219278.1"/>
    </source>
</evidence>
<dbReference type="Pfam" id="PF00528">
    <property type="entry name" value="BPD_transp_1"/>
    <property type="match status" value="1"/>
</dbReference>
<dbReference type="SUPFAM" id="SSF160964">
    <property type="entry name" value="MalF N-terminal region-like"/>
    <property type="match status" value="1"/>
</dbReference>
<gene>
    <name evidence="9" type="primary">ngcF_3</name>
    <name evidence="9" type="ORF">PAECIP111892_04705</name>
</gene>
<sequence>MTVIKSESRRQTFYMYMFISPWLIGFLVFALYPILSSLYYSFTDYDIIHPPRFIGLANYTEMFDSELFWKSVTVTLKYTFISVPVQLLLALGFALLLNQTLPLRGFFRTAMYFPSMVSGVAMSLLWYWIFNPQIGLFNYMLSWFGIPGPAWLMSPDTALYALIIMSFWTAGAGMILFLAGLQGVPGSLIEAARLDGAGRLRIFVNITLPMISPVLLFQLIMGLIDSFQVFTQAFVMTQGGPNYSTWFYVYNLYTSAFKEYRAGYSSALAWVLLIVVMLFTAVIMKLSNRYVHYEGGGRR</sequence>
<evidence type="ECO:0000259" key="8">
    <source>
        <dbReference type="PROSITE" id="PS50928"/>
    </source>
</evidence>
<evidence type="ECO:0000313" key="10">
    <source>
        <dbReference type="Proteomes" id="UP000838324"/>
    </source>
</evidence>
<evidence type="ECO:0000256" key="6">
    <source>
        <dbReference type="ARBA" id="ARBA00023136"/>
    </source>
</evidence>
<feature type="transmembrane region" description="Helical" evidence="7">
    <location>
        <begin position="78"/>
        <end position="97"/>
    </location>
</feature>
<keyword evidence="3" id="KW-1003">Cell membrane</keyword>
<feature type="transmembrane region" description="Helical" evidence="7">
    <location>
        <begin position="262"/>
        <end position="284"/>
    </location>
</feature>
<protein>
    <submittedName>
        <fullName evidence="9">Diacetylchitobiose uptake system permease protein NgcF</fullName>
    </submittedName>
</protein>
<feature type="transmembrane region" description="Helical" evidence="7">
    <location>
        <begin position="109"/>
        <end position="130"/>
    </location>
</feature>
<feature type="transmembrane region" description="Helical" evidence="7">
    <location>
        <begin position="202"/>
        <end position="224"/>
    </location>
</feature>
<name>A0ABN8GY36_9BACL</name>
<keyword evidence="10" id="KW-1185">Reference proteome</keyword>
<dbReference type="InterPro" id="IPR051393">
    <property type="entry name" value="ABC_transporter_permease"/>
</dbReference>
<evidence type="ECO:0000256" key="4">
    <source>
        <dbReference type="ARBA" id="ARBA00022692"/>
    </source>
</evidence>